<reference evidence="1" key="2">
    <citation type="journal article" date="2020" name="Nat. Commun.">
        <title>Large-scale genome sequencing of mycorrhizal fungi provides insights into the early evolution of symbiotic traits.</title>
        <authorList>
            <person name="Miyauchi S."/>
            <person name="Kiss E."/>
            <person name="Kuo A."/>
            <person name="Drula E."/>
            <person name="Kohler A."/>
            <person name="Sanchez-Garcia M."/>
            <person name="Morin E."/>
            <person name="Andreopoulos B."/>
            <person name="Barry K.W."/>
            <person name="Bonito G."/>
            <person name="Buee M."/>
            <person name="Carver A."/>
            <person name="Chen C."/>
            <person name="Cichocki N."/>
            <person name="Clum A."/>
            <person name="Culley D."/>
            <person name="Crous P.W."/>
            <person name="Fauchery L."/>
            <person name="Girlanda M."/>
            <person name="Hayes R.D."/>
            <person name="Keri Z."/>
            <person name="LaButti K."/>
            <person name="Lipzen A."/>
            <person name="Lombard V."/>
            <person name="Magnuson J."/>
            <person name="Maillard F."/>
            <person name="Murat C."/>
            <person name="Nolan M."/>
            <person name="Ohm R.A."/>
            <person name="Pangilinan J."/>
            <person name="Pereira M.F."/>
            <person name="Perotto S."/>
            <person name="Peter M."/>
            <person name="Pfister S."/>
            <person name="Riley R."/>
            <person name="Sitrit Y."/>
            <person name="Stielow J.B."/>
            <person name="Szollosi G."/>
            <person name="Zifcakova L."/>
            <person name="Stursova M."/>
            <person name="Spatafora J.W."/>
            <person name="Tedersoo L."/>
            <person name="Vaario L.M."/>
            <person name="Yamada A."/>
            <person name="Yan M."/>
            <person name="Wang P."/>
            <person name="Xu J."/>
            <person name="Bruns T."/>
            <person name="Baldrian P."/>
            <person name="Vilgalys R."/>
            <person name="Dunand C."/>
            <person name="Henrissat B."/>
            <person name="Grigoriev I.V."/>
            <person name="Hibbett D."/>
            <person name="Nagy L.G."/>
            <person name="Martin F.M."/>
        </authorList>
    </citation>
    <scope>NUCLEOTIDE SEQUENCE</scope>
    <source>
        <strain evidence="1">P2</strain>
    </source>
</reference>
<evidence type="ECO:0000313" key="2">
    <source>
        <dbReference type="Proteomes" id="UP000886501"/>
    </source>
</evidence>
<dbReference type="Proteomes" id="UP000886501">
    <property type="component" value="Unassembled WGS sequence"/>
</dbReference>
<sequence>MNSLRILSQEEENDSSTEVTWDDQQRINTFSKLNSRVRNLDEKLGELKQEKEALDDLSNELELGDEDELVIYKIGESFLHIPYNRALRLLERDKSSLNSQISDLSGRIEECEKEMQKLKTVLYAKFGSAINLDE</sequence>
<organism evidence="1 2">
    <name type="scientific">Thelephora ganbajun</name>
    <name type="common">Ganba fungus</name>
    <dbReference type="NCBI Taxonomy" id="370292"/>
    <lineage>
        <taxon>Eukaryota</taxon>
        <taxon>Fungi</taxon>
        <taxon>Dikarya</taxon>
        <taxon>Basidiomycota</taxon>
        <taxon>Agaricomycotina</taxon>
        <taxon>Agaricomycetes</taxon>
        <taxon>Thelephorales</taxon>
        <taxon>Thelephoraceae</taxon>
        <taxon>Thelephora</taxon>
    </lineage>
</organism>
<keyword evidence="2" id="KW-1185">Reference proteome</keyword>
<reference evidence="1" key="1">
    <citation type="submission" date="2019-10" db="EMBL/GenBank/DDBJ databases">
        <authorList>
            <consortium name="DOE Joint Genome Institute"/>
            <person name="Kuo A."/>
            <person name="Miyauchi S."/>
            <person name="Kiss E."/>
            <person name="Drula E."/>
            <person name="Kohler A."/>
            <person name="Sanchez-Garcia M."/>
            <person name="Andreopoulos B."/>
            <person name="Barry K.W."/>
            <person name="Bonito G."/>
            <person name="Buee M."/>
            <person name="Carver A."/>
            <person name="Chen C."/>
            <person name="Cichocki N."/>
            <person name="Clum A."/>
            <person name="Culley D."/>
            <person name="Crous P.W."/>
            <person name="Fauchery L."/>
            <person name="Girlanda M."/>
            <person name="Hayes R."/>
            <person name="Keri Z."/>
            <person name="Labutti K."/>
            <person name="Lipzen A."/>
            <person name="Lombard V."/>
            <person name="Magnuson J."/>
            <person name="Maillard F."/>
            <person name="Morin E."/>
            <person name="Murat C."/>
            <person name="Nolan M."/>
            <person name="Ohm R."/>
            <person name="Pangilinan J."/>
            <person name="Pereira M."/>
            <person name="Perotto S."/>
            <person name="Peter M."/>
            <person name="Riley R."/>
            <person name="Sitrit Y."/>
            <person name="Stielow B."/>
            <person name="Szollosi G."/>
            <person name="Zifcakova L."/>
            <person name="Stursova M."/>
            <person name="Spatafora J.W."/>
            <person name="Tedersoo L."/>
            <person name="Vaario L.-M."/>
            <person name="Yamada A."/>
            <person name="Yan M."/>
            <person name="Wang P."/>
            <person name="Xu J."/>
            <person name="Bruns T."/>
            <person name="Baldrian P."/>
            <person name="Vilgalys R."/>
            <person name="Henrissat B."/>
            <person name="Grigoriev I.V."/>
            <person name="Hibbett D."/>
            <person name="Nagy L.G."/>
            <person name="Martin F.M."/>
        </authorList>
    </citation>
    <scope>NUCLEOTIDE SEQUENCE</scope>
    <source>
        <strain evidence="1">P2</strain>
    </source>
</reference>
<evidence type="ECO:0000313" key="1">
    <source>
        <dbReference type="EMBL" id="KAF9643172.1"/>
    </source>
</evidence>
<gene>
    <name evidence="1" type="ORF">BDM02DRAFT_3151841</name>
</gene>
<protein>
    <submittedName>
        <fullName evidence="1">Prefoldin subunit 4</fullName>
    </submittedName>
</protein>
<comment type="caution">
    <text evidence="1">The sequence shown here is derived from an EMBL/GenBank/DDBJ whole genome shotgun (WGS) entry which is preliminary data.</text>
</comment>
<name>A0ACB6Z0W1_THEGA</name>
<dbReference type="EMBL" id="MU118271">
    <property type="protein sequence ID" value="KAF9643172.1"/>
    <property type="molecule type" value="Genomic_DNA"/>
</dbReference>
<proteinExistence type="predicted"/>
<accession>A0ACB6Z0W1</accession>